<evidence type="ECO:0000256" key="1">
    <source>
        <dbReference type="ARBA" id="ARBA00004613"/>
    </source>
</evidence>
<keyword evidence="11" id="KW-1185">Reference proteome</keyword>
<dbReference type="SMART" id="SM00409">
    <property type="entry name" value="IG"/>
    <property type="match status" value="2"/>
</dbReference>
<dbReference type="SMART" id="SM00408">
    <property type="entry name" value="IGc2"/>
    <property type="match status" value="2"/>
</dbReference>
<evidence type="ECO:0000256" key="8">
    <source>
        <dbReference type="SAM" id="SignalP"/>
    </source>
</evidence>
<dbReference type="InterPro" id="IPR013783">
    <property type="entry name" value="Ig-like_fold"/>
</dbReference>
<evidence type="ECO:0000256" key="7">
    <source>
        <dbReference type="SAM" id="MobiDB-lite"/>
    </source>
</evidence>
<evidence type="ECO:0000256" key="5">
    <source>
        <dbReference type="ARBA" id="ARBA00023157"/>
    </source>
</evidence>
<dbReference type="GO" id="GO:0048468">
    <property type="term" value="P:cell development"/>
    <property type="evidence" value="ECO:0007669"/>
    <property type="project" value="UniProtKB-ARBA"/>
</dbReference>
<dbReference type="InterPro" id="IPR003598">
    <property type="entry name" value="Ig_sub2"/>
</dbReference>
<gene>
    <name evidence="10" type="ORF">DGAL_LOCUS14516</name>
</gene>
<comment type="caution">
    <text evidence="10">The sequence shown here is derived from an EMBL/GenBank/DDBJ whole genome shotgun (WGS) entry which is preliminary data.</text>
</comment>
<evidence type="ECO:0000259" key="9">
    <source>
        <dbReference type="PROSITE" id="PS50835"/>
    </source>
</evidence>
<dbReference type="AlphaFoldDB" id="A0A8J2WLU5"/>
<evidence type="ECO:0000256" key="3">
    <source>
        <dbReference type="ARBA" id="ARBA00022729"/>
    </source>
</evidence>
<comment type="subcellular location">
    <subcellularLocation>
        <location evidence="1">Secreted</location>
    </subcellularLocation>
</comment>
<evidence type="ECO:0000256" key="2">
    <source>
        <dbReference type="ARBA" id="ARBA00022525"/>
    </source>
</evidence>
<keyword evidence="4" id="KW-0677">Repeat</keyword>
<dbReference type="PANTHER" id="PTHR10075">
    <property type="entry name" value="BASIGIN RELATED"/>
    <property type="match status" value="1"/>
</dbReference>
<dbReference type="OrthoDB" id="6332807at2759"/>
<evidence type="ECO:0000256" key="4">
    <source>
        <dbReference type="ARBA" id="ARBA00022737"/>
    </source>
</evidence>
<protein>
    <recommendedName>
        <fullName evidence="9">Ig-like domain-containing protein</fullName>
    </recommendedName>
</protein>
<accession>A0A8J2WLU5</accession>
<keyword evidence="5" id="KW-1015">Disulfide bond</keyword>
<keyword evidence="6" id="KW-0393">Immunoglobulin domain</keyword>
<proteinExistence type="predicted"/>
<keyword evidence="2" id="KW-0964">Secreted</keyword>
<dbReference type="PANTHER" id="PTHR10075:SF14">
    <property type="entry name" value="CELL ADHESION MOLECULE DSCAM2-RELATED"/>
    <property type="match status" value="1"/>
</dbReference>
<reference evidence="10" key="1">
    <citation type="submission" date="2021-11" db="EMBL/GenBank/DDBJ databases">
        <authorList>
            <person name="Schell T."/>
        </authorList>
    </citation>
    <scope>NUCLEOTIDE SEQUENCE</scope>
    <source>
        <strain evidence="10">M5</strain>
    </source>
</reference>
<dbReference type="Pfam" id="PF13927">
    <property type="entry name" value="Ig_3"/>
    <property type="match status" value="2"/>
</dbReference>
<feature type="chain" id="PRO_5035214397" description="Ig-like domain-containing protein" evidence="8">
    <location>
        <begin position="23"/>
        <end position="301"/>
    </location>
</feature>
<dbReference type="InterPro" id="IPR003599">
    <property type="entry name" value="Ig_sub"/>
</dbReference>
<dbReference type="SUPFAM" id="SSF48726">
    <property type="entry name" value="Immunoglobulin"/>
    <property type="match status" value="2"/>
</dbReference>
<dbReference type="GO" id="GO:0005576">
    <property type="term" value="C:extracellular region"/>
    <property type="evidence" value="ECO:0007669"/>
    <property type="project" value="UniProtKB-SubCell"/>
</dbReference>
<feature type="signal peptide" evidence="8">
    <location>
        <begin position="1"/>
        <end position="22"/>
    </location>
</feature>
<sequence>MKLTGIFTNVFLVLVALTLAGAASLPLRRTSIFRDSETPRRQYEELIASRQIRSNFADSSASSDNQEKSSAEPAGTLKFHIKPPSQLTVAMNDRLELICDVSGSPPPAVYWLKNGMPIPESPFDREEIEEASNKISEMESVLPTRGLASTKARLVIDCVDGDAEAIYTCVAQSINEKIVSSTYVHIENEVAYNETTCTLRHETDSLPAIVFMWSGTYIDIEGRDAVILCRAAGNPTPQISWYTGDDRLITSGHHYQILPSGDLKIHHLRWSEHMGLYKCRVENAFGLDESVTFVYPVVQES</sequence>
<evidence type="ECO:0000313" key="11">
    <source>
        <dbReference type="Proteomes" id="UP000789390"/>
    </source>
</evidence>
<feature type="region of interest" description="Disordered" evidence="7">
    <location>
        <begin position="57"/>
        <end position="77"/>
    </location>
</feature>
<feature type="domain" description="Ig-like" evidence="9">
    <location>
        <begin position="207"/>
        <end position="292"/>
    </location>
</feature>
<dbReference type="Gene3D" id="2.60.40.10">
    <property type="entry name" value="Immunoglobulins"/>
    <property type="match status" value="2"/>
</dbReference>
<dbReference type="Proteomes" id="UP000789390">
    <property type="component" value="Unassembled WGS sequence"/>
</dbReference>
<dbReference type="PROSITE" id="PS50835">
    <property type="entry name" value="IG_LIKE"/>
    <property type="match status" value="2"/>
</dbReference>
<dbReference type="FunFam" id="2.60.40.10:FF:001749">
    <property type="entry name" value="Neural/ectodermal development factor IMP-L2"/>
    <property type="match status" value="1"/>
</dbReference>
<name>A0A8J2WLU5_9CRUS</name>
<organism evidence="10 11">
    <name type="scientific">Daphnia galeata</name>
    <dbReference type="NCBI Taxonomy" id="27404"/>
    <lineage>
        <taxon>Eukaryota</taxon>
        <taxon>Metazoa</taxon>
        <taxon>Ecdysozoa</taxon>
        <taxon>Arthropoda</taxon>
        <taxon>Crustacea</taxon>
        <taxon>Branchiopoda</taxon>
        <taxon>Diplostraca</taxon>
        <taxon>Cladocera</taxon>
        <taxon>Anomopoda</taxon>
        <taxon>Daphniidae</taxon>
        <taxon>Daphnia</taxon>
    </lineage>
</organism>
<dbReference type="EMBL" id="CAKKLH010000308">
    <property type="protein sequence ID" value="CAH0110908.1"/>
    <property type="molecule type" value="Genomic_DNA"/>
</dbReference>
<feature type="domain" description="Ig-like" evidence="9">
    <location>
        <begin position="73"/>
        <end position="180"/>
    </location>
</feature>
<evidence type="ECO:0000256" key="6">
    <source>
        <dbReference type="ARBA" id="ARBA00023319"/>
    </source>
</evidence>
<evidence type="ECO:0000313" key="10">
    <source>
        <dbReference type="EMBL" id="CAH0110908.1"/>
    </source>
</evidence>
<dbReference type="InterPro" id="IPR007110">
    <property type="entry name" value="Ig-like_dom"/>
</dbReference>
<dbReference type="InterPro" id="IPR036179">
    <property type="entry name" value="Ig-like_dom_sf"/>
</dbReference>
<keyword evidence="3 8" id="KW-0732">Signal</keyword>